<dbReference type="GO" id="GO:0016226">
    <property type="term" value="P:iron-sulfur cluster assembly"/>
    <property type="evidence" value="ECO:0007669"/>
    <property type="project" value="InterPro"/>
</dbReference>
<dbReference type="KEGG" id="lpav:PLANPX_4041"/>
<proteinExistence type="predicted"/>
<reference evidence="3" key="1">
    <citation type="submission" date="2019-10" db="EMBL/GenBank/DDBJ databases">
        <title>Lacipirellula parvula gen. nov., sp. nov., representing a lineage of planctomycetes widespread in freshwater anoxic habitats, and description of the family Lacipirellulaceae.</title>
        <authorList>
            <person name="Dedysh S.N."/>
            <person name="Kulichevskaya I.S."/>
            <person name="Beletsky A.V."/>
            <person name="Rakitin A.L."/>
            <person name="Mardanov A.V."/>
            <person name="Ivanova A.A."/>
            <person name="Saltykova V.X."/>
            <person name="Rijpstra W.I.C."/>
            <person name="Sinninghe Damste J.S."/>
            <person name="Ravin N.V."/>
        </authorList>
    </citation>
    <scope>NUCLEOTIDE SEQUENCE [LARGE SCALE GENOMIC DNA]</scope>
    <source>
        <strain evidence="3">PX69</strain>
    </source>
</reference>
<dbReference type="CDD" id="cd06664">
    <property type="entry name" value="IscU_like"/>
    <property type="match status" value="1"/>
</dbReference>
<dbReference type="InterPro" id="IPR002871">
    <property type="entry name" value="NIF_FeS_clus_asmbl_NifU_N"/>
</dbReference>
<protein>
    <recommendedName>
        <fullName evidence="1">NIF system FeS cluster assembly NifU N-terminal domain-containing protein</fullName>
    </recommendedName>
</protein>
<dbReference type="Pfam" id="PF01592">
    <property type="entry name" value="NifU_N"/>
    <property type="match status" value="1"/>
</dbReference>
<evidence type="ECO:0000313" key="2">
    <source>
        <dbReference type="EMBL" id="BBO34429.1"/>
    </source>
</evidence>
<dbReference type="SUPFAM" id="SSF82649">
    <property type="entry name" value="SufE/NifU"/>
    <property type="match status" value="1"/>
</dbReference>
<feature type="domain" description="NIF system FeS cluster assembly NifU N-terminal" evidence="1">
    <location>
        <begin position="5"/>
        <end position="117"/>
    </location>
</feature>
<dbReference type="Proteomes" id="UP000326837">
    <property type="component" value="Chromosome"/>
</dbReference>
<name>A0A5K7XMU3_9BACT</name>
<accession>A0A5K7XMU3</accession>
<dbReference type="RefSeq" id="WP_152100006.1">
    <property type="nucleotide sequence ID" value="NZ_AP021861.1"/>
</dbReference>
<dbReference type="EMBL" id="AP021861">
    <property type="protein sequence ID" value="BBO34429.1"/>
    <property type="molecule type" value="Genomic_DNA"/>
</dbReference>
<organism evidence="2 3">
    <name type="scientific">Lacipirellula parvula</name>
    <dbReference type="NCBI Taxonomy" id="2650471"/>
    <lineage>
        <taxon>Bacteria</taxon>
        <taxon>Pseudomonadati</taxon>
        <taxon>Planctomycetota</taxon>
        <taxon>Planctomycetia</taxon>
        <taxon>Pirellulales</taxon>
        <taxon>Lacipirellulaceae</taxon>
        <taxon>Lacipirellula</taxon>
    </lineage>
</organism>
<evidence type="ECO:0000259" key="1">
    <source>
        <dbReference type="Pfam" id="PF01592"/>
    </source>
</evidence>
<dbReference type="GO" id="GO:0051536">
    <property type="term" value="F:iron-sulfur cluster binding"/>
    <property type="evidence" value="ECO:0007669"/>
    <property type="project" value="InterPro"/>
</dbReference>
<dbReference type="AlphaFoldDB" id="A0A5K7XMU3"/>
<evidence type="ECO:0000313" key="3">
    <source>
        <dbReference type="Proteomes" id="UP000326837"/>
    </source>
</evidence>
<sequence>MSRFSETLLEHARHPRHFGRDDEAELFGQAGLENGPPRVEIYLRVANDVITRVTFYAAGCGVTIGACSALSELIEGCTLREAASVDTLQLTNALDGVPSDKGYCLNVCIAALRNALARRLLGDLQPR</sequence>
<dbReference type="GO" id="GO:0005506">
    <property type="term" value="F:iron ion binding"/>
    <property type="evidence" value="ECO:0007669"/>
    <property type="project" value="InterPro"/>
</dbReference>
<dbReference type="Gene3D" id="3.90.1010.10">
    <property type="match status" value="1"/>
</dbReference>
<gene>
    <name evidence="2" type="ORF">PLANPX_4041</name>
</gene>
<keyword evidence="3" id="KW-1185">Reference proteome</keyword>